<evidence type="ECO:0000313" key="2">
    <source>
        <dbReference type="EMBL" id="TJZ76566.1"/>
    </source>
</evidence>
<feature type="region of interest" description="Disordered" evidence="1">
    <location>
        <begin position="1"/>
        <end position="66"/>
    </location>
</feature>
<name>A0ABY2RHD6_9NOCA</name>
<protein>
    <submittedName>
        <fullName evidence="2">Uncharacterized protein</fullName>
    </submittedName>
</protein>
<feature type="compositionally biased region" description="Polar residues" evidence="1">
    <location>
        <begin position="1"/>
        <end position="24"/>
    </location>
</feature>
<organism evidence="2 3">
    <name type="scientific">Rhodococcus oryzae</name>
    <dbReference type="NCBI Taxonomy" id="2571143"/>
    <lineage>
        <taxon>Bacteria</taxon>
        <taxon>Bacillati</taxon>
        <taxon>Actinomycetota</taxon>
        <taxon>Actinomycetes</taxon>
        <taxon>Mycobacteriales</taxon>
        <taxon>Nocardiaceae</taxon>
        <taxon>Rhodococcus</taxon>
    </lineage>
</organism>
<gene>
    <name evidence="2" type="ORF">FCG67_17885</name>
</gene>
<sequence>MTHQATSRARTAGGQTADSVTHSLGASMRCRAGVPRRPARRRRRRPRRPRRVVDRGISVPSLRAHG</sequence>
<reference evidence="2 3" key="1">
    <citation type="submission" date="2019-04" db="EMBL/GenBank/DDBJ databases">
        <title>Rhodococcus oryzae sp. nov., a novel actinomycete isolated from rhizosphere soil of rice (Oryza sativa L.).</title>
        <authorList>
            <person name="Li C."/>
        </authorList>
    </citation>
    <scope>NUCLEOTIDE SEQUENCE [LARGE SCALE GENOMIC DNA]</scope>
    <source>
        <strain evidence="2 3">NEAU-CX67</strain>
    </source>
</reference>
<dbReference type="Proteomes" id="UP000305109">
    <property type="component" value="Unassembled WGS sequence"/>
</dbReference>
<dbReference type="EMBL" id="SUMD01000008">
    <property type="protein sequence ID" value="TJZ76566.1"/>
    <property type="molecule type" value="Genomic_DNA"/>
</dbReference>
<comment type="caution">
    <text evidence="2">The sequence shown here is derived from an EMBL/GenBank/DDBJ whole genome shotgun (WGS) entry which is preliminary data.</text>
</comment>
<feature type="compositionally biased region" description="Basic residues" evidence="1">
    <location>
        <begin position="37"/>
        <end position="50"/>
    </location>
</feature>
<accession>A0ABY2RHD6</accession>
<proteinExistence type="predicted"/>
<evidence type="ECO:0000256" key="1">
    <source>
        <dbReference type="SAM" id="MobiDB-lite"/>
    </source>
</evidence>
<keyword evidence="3" id="KW-1185">Reference proteome</keyword>
<evidence type="ECO:0000313" key="3">
    <source>
        <dbReference type="Proteomes" id="UP000305109"/>
    </source>
</evidence>